<protein>
    <submittedName>
        <fullName evidence="3">Uncharacterized protein</fullName>
    </submittedName>
</protein>
<dbReference type="EMBL" id="GL453369">
    <property type="protein sequence ID" value="EFN76117.1"/>
    <property type="molecule type" value="Genomic_DNA"/>
</dbReference>
<feature type="region of interest" description="Disordered" evidence="1">
    <location>
        <begin position="225"/>
        <end position="261"/>
    </location>
</feature>
<reference evidence="3 4" key="1">
    <citation type="journal article" date="2010" name="Science">
        <title>Genomic comparison of the ants Camponotus floridanus and Harpegnathos saltator.</title>
        <authorList>
            <person name="Bonasio R."/>
            <person name="Zhang G."/>
            <person name="Ye C."/>
            <person name="Mutti N.S."/>
            <person name="Fang X."/>
            <person name="Qin N."/>
            <person name="Donahue G."/>
            <person name="Yang P."/>
            <person name="Li Q."/>
            <person name="Li C."/>
            <person name="Zhang P."/>
            <person name="Huang Z."/>
            <person name="Berger S.L."/>
            <person name="Reinberg D."/>
            <person name="Wang J."/>
            <person name="Liebig J."/>
        </authorList>
    </citation>
    <scope>NUCLEOTIDE SEQUENCE [LARGE SCALE GENOMIC DNA]</scope>
    <source>
        <strain evidence="3 4">R22 G/1</strain>
    </source>
</reference>
<evidence type="ECO:0000313" key="3">
    <source>
        <dbReference type="EMBL" id="EFN76117.1"/>
    </source>
</evidence>
<dbReference type="AlphaFoldDB" id="E2C7D0"/>
<proteinExistence type="predicted"/>
<name>E2C7D0_HARSA</name>
<organism evidence="4">
    <name type="scientific">Harpegnathos saltator</name>
    <name type="common">Jerdon's jumping ant</name>
    <dbReference type="NCBI Taxonomy" id="610380"/>
    <lineage>
        <taxon>Eukaryota</taxon>
        <taxon>Metazoa</taxon>
        <taxon>Ecdysozoa</taxon>
        <taxon>Arthropoda</taxon>
        <taxon>Hexapoda</taxon>
        <taxon>Insecta</taxon>
        <taxon>Pterygota</taxon>
        <taxon>Neoptera</taxon>
        <taxon>Endopterygota</taxon>
        <taxon>Hymenoptera</taxon>
        <taxon>Apocrita</taxon>
        <taxon>Aculeata</taxon>
        <taxon>Formicoidea</taxon>
        <taxon>Formicidae</taxon>
        <taxon>Ponerinae</taxon>
        <taxon>Ponerini</taxon>
        <taxon>Harpegnathos</taxon>
    </lineage>
</organism>
<feature type="chain" id="PRO_5003157718" evidence="2">
    <location>
        <begin position="18"/>
        <end position="261"/>
    </location>
</feature>
<feature type="signal peptide" evidence="2">
    <location>
        <begin position="1"/>
        <end position="17"/>
    </location>
</feature>
<dbReference type="OrthoDB" id="6631087at2759"/>
<gene>
    <name evidence="3" type="ORF">EAI_08695</name>
</gene>
<dbReference type="Proteomes" id="UP000008237">
    <property type="component" value="Unassembled WGS sequence"/>
</dbReference>
<dbReference type="OMA" id="CRYSFNC"/>
<dbReference type="PhylomeDB" id="E2C7D0"/>
<dbReference type="KEGG" id="hst:105190779"/>
<evidence type="ECO:0000313" key="4">
    <source>
        <dbReference type="Proteomes" id="UP000008237"/>
    </source>
</evidence>
<keyword evidence="4" id="KW-1185">Reference proteome</keyword>
<feature type="compositionally biased region" description="Polar residues" evidence="1">
    <location>
        <begin position="245"/>
        <end position="254"/>
    </location>
</feature>
<feature type="region of interest" description="Disordered" evidence="1">
    <location>
        <begin position="51"/>
        <end position="71"/>
    </location>
</feature>
<accession>E2C7D0</accession>
<evidence type="ECO:0000256" key="2">
    <source>
        <dbReference type="SAM" id="SignalP"/>
    </source>
</evidence>
<keyword evidence="2" id="KW-0732">Signal</keyword>
<sequence>MRAALFVFCVALATVSGENDKPWSWGDDDKQKTSKAGVAEARYQVYEPDFDGVDEAGFRPQNPGPYGPNSRPLVPSYPGNNGVLVGPGGPTGIVGRPPRLNGPNGHDGILDSVPPWIRGDPRYRDLDTCKCRYSFNCPSPGLKFGHCSRDKKYCCFNSRKFPGLLGSHHPYYPGAPHKYGPTTNYYGNRGPYGNPYGGYRHPSFGDYYSRPYDGSYGHRNEFESLRPYGYDADPDDYEIYGRSLGKNQTQASENPRTDEEK</sequence>
<dbReference type="InParanoid" id="E2C7D0"/>
<evidence type="ECO:0000256" key="1">
    <source>
        <dbReference type="SAM" id="MobiDB-lite"/>
    </source>
</evidence>